<dbReference type="Pfam" id="PF05621">
    <property type="entry name" value="TniB"/>
    <property type="match status" value="1"/>
</dbReference>
<evidence type="ECO:0008006" key="3">
    <source>
        <dbReference type="Google" id="ProtNLM"/>
    </source>
</evidence>
<evidence type="ECO:0000313" key="2">
    <source>
        <dbReference type="Proteomes" id="UP001157126"/>
    </source>
</evidence>
<proteinExistence type="predicted"/>
<dbReference type="EMBL" id="BSUO01000001">
    <property type="protein sequence ID" value="GMA41853.1"/>
    <property type="molecule type" value="Genomic_DNA"/>
</dbReference>
<dbReference type="InterPro" id="IPR027417">
    <property type="entry name" value="P-loop_NTPase"/>
</dbReference>
<evidence type="ECO:0000313" key="1">
    <source>
        <dbReference type="EMBL" id="GMA41853.1"/>
    </source>
</evidence>
<reference evidence="2" key="1">
    <citation type="journal article" date="2019" name="Int. J. Syst. Evol. Microbiol.">
        <title>The Global Catalogue of Microorganisms (GCM) 10K type strain sequencing project: providing services to taxonomists for standard genome sequencing and annotation.</title>
        <authorList>
            <consortium name="The Broad Institute Genomics Platform"/>
            <consortium name="The Broad Institute Genome Sequencing Center for Infectious Disease"/>
            <person name="Wu L."/>
            <person name="Ma J."/>
        </authorList>
    </citation>
    <scope>NUCLEOTIDE SEQUENCE [LARGE SCALE GENOMIC DNA]</scope>
    <source>
        <strain evidence="2">NBRC 113072</strain>
    </source>
</reference>
<sequence length="355" mass="38882">MDARLWHQQATAPSIALPPPVPVEVFDETPDAAQDAYWEVLSSGLATVVLPSALARRAATRLTRLVERNTLRPPGAKAIGSVSAPFAVGKSTFVKDWAQAAYRDLLGPACADPRPTWNPEPGVTADWIPHVYITLRAASRIRDVLAALLLTMGYPSEGLVRVTTTRVVHAFRQHGVRLLLIDDAHFLDVSNKDSRDMLDFLKYLNTELGELGGTMILIGADLHDSPIYLDPQINSRLERVTLRPYGFGTEEEKRDWQRFLKDAETVLLPYFDCAPAGVFARDLAGYIWRRTQGYVGDTALLLTEALLAAFDDGSETITTDHLDSVPLSARAAAGEVDLRTAAPKASKRRAKVGAS</sequence>
<dbReference type="Proteomes" id="UP001157126">
    <property type="component" value="Unassembled WGS sequence"/>
</dbReference>
<gene>
    <name evidence="1" type="ORF">GCM10025883_38980</name>
</gene>
<dbReference type="SUPFAM" id="SSF52540">
    <property type="entry name" value="P-loop containing nucleoside triphosphate hydrolases"/>
    <property type="match status" value="1"/>
</dbReference>
<dbReference type="RefSeq" id="WP_284305352.1">
    <property type="nucleotide sequence ID" value="NZ_BSUO01000001.1"/>
</dbReference>
<protein>
    <recommendedName>
        <fullName evidence="3">TniB protein</fullName>
    </recommendedName>
</protein>
<comment type="caution">
    <text evidence="1">The sequence shown here is derived from an EMBL/GenBank/DDBJ whole genome shotgun (WGS) entry which is preliminary data.</text>
</comment>
<accession>A0ABQ6IYT3</accession>
<organism evidence="1 2">
    <name type="scientific">Mobilicoccus caccae</name>
    <dbReference type="NCBI Taxonomy" id="1859295"/>
    <lineage>
        <taxon>Bacteria</taxon>
        <taxon>Bacillati</taxon>
        <taxon>Actinomycetota</taxon>
        <taxon>Actinomycetes</taxon>
        <taxon>Micrococcales</taxon>
        <taxon>Dermatophilaceae</taxon>
        <taxon>Mobilicoccus</taxon>
    </lineage>
</organism>
<name>A0ABQ6IYT3_9MICO</name>
<keyword evidence="2" id="KW-1185">Reference proteome</keyword>
<dbReference type="InterPro" id="IPR008868">
    <property type="entry name" value="TniB"/>
</dbReference>